<dbReference type="Gene3D" id="3.30.830.10">
    <property type="entry name" value="Metalloenzyme, LuxS/M16 peptidase-like"/>
    <property type="match status" value="2"/>
</dbReference>
<keyword evidence="6" id="KW-1185">Reference proteome</keyword>
<dbReference type="GO" id="GO:0046872">
    <property type="term" value="F:metal ion binding"/>
    <property type="evidence" value="ECO:0007669"/>
    <property type="project" value="InterPro"/>
</dbReference>
<feature type="domain" description="Peptidase M16 N-terminal" evidence="3">
    <location>
        <begin position="66"/>
        <end position="212"/>
    </location>
</feature>
<evidence type="ECO:0000259" key="3">
    <source>
        <dbReference type="Pfam" id="PF00675"/>
    </source>
</evidence>
<dbReference type="InterPro" id="IPR050361">
    <property type="entry name" value="MPP/UQCRC_Complex"/>
</dbReference>
<gene>
    <name evidence="5" type="ORF">KFE25_006011</name>
</gene>
<dbReference type="SUPFAM" id="SSF63411">
    <property type="entry name" value="LuxS/MPP-like metallohydrolase"/>
    <property type="match status" value="2"/>
</dbReference>
<accession>A0A8J5XIB2</accession>
<dbReference type="EMBL" id="JAGTXO010000002">
    <property type="protein sequence ID" value="KAG8469556.1"/>
    <property type="molecule type" value="Genomic_DNA"/>
</dbReference>
<sequence>MALTHRFRAVTGPALRRCAWGAPELAQVPGVPLNVPLFDEPPAAAPSTSLVPTAHAKITTLPNGLKVVSQSDSSPIATVGVVVNAGSRFETAANSGASYMLQLLAFGSTASRSSFRMVRQIERLGAQVSCNAGREQMVYGVSCLKPSAKEVVEILAETTLEPSFTEWELAEKKAFYARDLAEMPHNPLQFITEKIHTAGYAGTTLGMPLLCAEKKLANLTPDVLGSFMETHYTPSNMVLAAAGVEHDELVALAKEAFGTVPAAANASAPATAKYVGGEYREVVDSDVTHFGLGFEGVGWTDPDFVPACVLNMLMGGGASFSAGGPGKGMFSRLYLNVLNKYAFAINATTSTAVHSDSGVFLVHGTAAAGHIGSLASVLVEEMAAMGSKPFQPDEVSRAKNQLKSSLHMNLESSAILFEDLGRQVATYGKRVSADELCAQIDTVTAAKLAQVAARIVKSPPTVVVYGDITAVPRYDLIAKNLA</sequence>
<evidence type="ECO:0000256" key="1">
    <source>
        <dbReference type="ARBA" id="ARBA00002123"/>
    </source>
</evidence>
<dbReference type="InterPro" id="IPR011765">
    <property type="entry name" value="Pept_M16_N"/>
</dbReference>
<evidence type="ECO:0000313" key="6">
    <source>
        <dbReference type="Proteomes" id="UP000751190"/>
    </source>
</evidence>
<comment type="similarity">
    <text evidence="2">Belongs to the peptidase M16 family.</text>
</comment>
<reference evidence="5" key="1">
    <citation type="submission" date="2021-05" db="EMBL/GenBank/DDBJ databases">
        <title>The genome of the haptophyte Pavlova lutheri (Diacronema luteri, Pavlovales) - a model for lipid biosynthesis in eukaryotic algae.</title>
        <authorList>
            <person name="Hulatt C.J."/>
            <person name="Posewitz M.C."/>
        </authorList>
    </citation>
    <scope>NUCLEOTIDE SEQUENCE</scope>
    <source>
        <strain evidence="5">NIVA-4/92</strain>
    </source>
</reference>
<dbReference type="Pfam" id="PF00675">
    <property type="entry name" value="Peptidase_M16"/>
    <property type="match status" value="1"/>
</dbReference>
<dbReference type="Proteomes" id="UP000751190">
    <property type="component" value="Unassembled WGS sequence"/>
</dbReference>
<dbReference type="PANTHER" id="PTHR11851:SF49">
    <property type="entry name" value="MITOCHONDRIAL-PROCESSING PEPTIDASE SUBUNIT ALPHA"/>
    <property type="match status" value="1"/>
</dbReference>
<dbReference type="GO" id="GO:0005739">
    <property type="term" value="C:mitochondrion"/>
    <property type="evidence" value="ECO:0007669"/>
    <property type="project" value="TreeGrafter"/>
</dbReference>
<dbReference type="InterPro" id="IPR011249">
    <property type="entry name" value="Metalloenz_LuxS/M16"/>
</dbReference>
<proteinExistence type="inferred from homology"/>
<dbReference type="AlphaFoldDB" id="A0A8J5XIB2"/>
<dbReference type="OrthoDB" id="10251424at2759"/>
<evidence type="ECO:0000313" key="5">
    <source>
        <dbReference type="EMBL" id="KAG8469556.1"/>
    </source>
</evidence>
<organism evidence="5 6">
    <name type="scientific">Diacronema lutheri</name>
    <name type="common">Unicellular marine alga</name>
    <name type="synonym">Monochrysis lutheri</name>
    <dbReference type="NCBI Taxonomy" id="2081491"/>
    <lineage>
        <taxon>Eukaryota</taxon>
        <taxon>Haptista</taxon>
        <taxon>Haptophyta</taxon>
        <taxon>Pavlovophyceae</taxon>
        <taxon>Pavlovales</taxon>
        <taxon>Pavlovaceae</taxon>
        <taxon>Diacronema</taxon>
    </lineage>
</organism>
<dbReference type="FunFam" id="3.30.830.10:FF:000008">
    <property type="entry name" value="Mitochondrial-processing peptidase subunit beta"/>
    <property type="match status" value="1"/>
</dbReference>
<comment type="caution">
    <text evidence="5">The sequence shown here is derived from an EMBL/GenBank/DDBJ whole genome shotgun (WGS) entry which is preliminary data.</text>
</comment>
<dbReference type="PANTHER" id="PTHR11851">
    <property type="entry name" value="METALLOPROTEASE"/>
    <property type="match status" value="1"/>
</dbReference>
<evidence type="ECO:0008006" key="7">
    <source>
        <dbReference type="Google" id="ProtNLM"/>
    </source>
</evidence>
<evidence type="ECO:0000259" key="4">
    <source>
        <dbReference type="Pfam" id="PF05193"/>
    </source>
</evidence>
<comment type="function">
    <text evidence="1">Substrate recognition and binding subunit of the essential mitochondrial processing protease (MPP), which cleaves the mitochondrial sequence off newly imported precursors proteins.</text>
</comment>
<feature type="domain" description="Peptidase M16 C-terminal" evidence="4">
    <location>
        <begin position="218"/>
        <end position="402"/>
    </location>
</feature>
<name>A0A8J5XIB2_DIALT</name>
<evidence type="ECO:0000256" key="2">
    <source>
        <dbReference type="ARBA" id="ARBA00007261"/>
    </source>
</evidence>
<dbReference type="InterPro" id="IPR007863">
    <property type="entry name" value="Peptidase_M16_C"/>
</dbReference>
<protein>
    <recommendedName>
        <fullName evidence="7">Mitochondrial-processing peptidase subunit alpha</fullName>
    </recommendedName>
</protein>
<dbReference type="OMA" id="SEMTHVA"/>
<dbReference type="Pfam" id="PF05193">
    <property type="entry name" value="Peptidase_M16_C"/>
    <property type="match status" value="1"/>
</dbReference>